<dbReference type="InterPro" id="IPR010998">
    <property type="entry name" value="Integrase_recombinase_N"/>
</dbReference>
<keyword evidence="2" id="KW-0229">DNA integration</keyword>
<sequence>MTEATAPHPVSFSALVQQFFTEYLVNQRAMSPRTIASYRDAMLLFLDFTQHRLEKMPTAVKLADITPDLILAFLDHLELQRHNAVRSRNLRLTALRAFLKFAARRDVSSFFVIEQALGIPMKRFERPMLGFLSREEMLAILGQPGETWTSQRDHLLLTLLYNTGARVSEIIGVKVGDIVMGESACVHLRGKGRKQRSTPLWKSTVQEIRAWLKHNPTLSVDSPLLPNRDGLAMSRFNVTQRLNLAVEHAAQTMGSLSKRKISPHTIRHTTAMHLLQSGVAFNVIALWLGHESTTTTHRYVEADLAMKNKALARLQSPETINCRYHPDDDALIQFLQAL</sequence>
<evidence type="ECO:0000256" key="4">
    <source>
        <dbReference type="ARBA" id="ARBA00023172"/>
    </source>
</evidence>
<evidence type="ECO:0000313" key="8">
    <source>
        <dbReference type="EMBL" id="OAH96524.1"/>
    </source>
</evidence>
<dbReference type="InterPro" id="IPR050090">
    <property type="entry name" value="Tyrosine_recombinase_XerCD"/>
</dbReference>
<dbReference type="Proteomes" id="UP000077763">
    <property type="component" value="Unassembled WGS sequence"/>
</dbReference>
<keyword evidence="3 5" id="KW-0238">DNA-binding</keyword>
<organism evidence="8 9">
    <name type="scientific">Methylomonas methanica</name>
    <dbReference type="NCBI Taxonomy" id="421"/>
    <lineage>
        <taxon>Bacteria</taxon>
        <taxon>Pseudomonadati</taxon>
        <taxon>Pseudomonadota</taxon>
        <taxon>Gammaproteobacteria</taxon>
        <taxon>Methylococcales</taxon>
        <taxon>Methylococcaceae</taxon>
        <taxon>Methylomonas</taxon>
    </lineage>
</organism>
<dbReference type="PANTHER" id="PTHR30349:SF81">
    <property type="entry name" value="TYROSINE RECOMBINASE XERC"/>
    <property type="match status" value="1"/>
</dbReference>
<keyword evidence="4" id="KW-0233">DNA recombination</keyword>
<dbReference type="GO" id="GO:0003677">
    <property type="term" value="F:DNA binding"/>
    <property type="evidence" value="ECO:0007669"/>
    <property type="project" value="UniProtKB-UniRule"/>
</dbReference>
<evidence type="ECO:0000259" key="6">
    <source>
        <dbReference type="PROSITE" id="PS51898"/>
    </source>
</evidence>
<evidence type="ECO:0000256" key="1">
    <source>
        <dbReference type="ARBA" id="ARBA00022829"/>
    </source>
</evidence>
<reference evidence="8 9" key="1">
    <citation type="submission" date="2016-03" db="EMBL/GenBank/DDBJ databases">
        <authorList>
            <person name="Ploux O."/>
        </authorList>
    </citation>
    <scope>NUCLEOTIDE SEQUENCE [LARGE SCALE GENOMIC DNA]</scope>
    <source>
        <strain evidence="8 9">R-45371</strain>
    </source>
</reference>
<evidence type="ECO:0000256" key="2">
    <source>
        <dbReference type="ARBA" id="ARBA00022908"/>
    </source>
</evidence>
<dbReference type="GO" id="GO:0007059">
    <property type="term" value="P:chromosome segregation"/>
    <property type="evidence" value="ECO:0007669"/>
    <property type="project" value="UniProtKB-KW"/>
</dbReference>
<proteinExistence type="predicted"/>
<dbReference type="EMBL" id="LUUH01000112">
    <property type="protein sequence ID" value="OAH96524.1"/>
    <property type="molecule type" value="Genomic_DNA"/>
</dbReference>
<dbReference type="AlphaFoldDB" id="A0A177LTZ2"/>
<dbReference type="RefSeq" id="WP_064038900.1">
    <property type="nucleotide sequence ID" value="NZ_LUUH01000112.1"/>
</dbReference>
<dbReference type="Gene3D" id="1.10.443.10">
    <property type="entry name" value="Intergrase catalytic core"/>
    <property type="match status" value="1"/>
</dbReference>
<dbReference type="PROSITE" id="PS51900">
    <property type="entry name" value="CB"/>
    <property type="match status" value="1"/>
</dbReference>
<dbReference type="InterPro" id="IPR044068">
    <property type="entry name" value="CB"/>
</dbReference>
<dbReference type="PROSITE" id="PS51898">
    <property type="entry name" value="TYR_RECOMBINASE"/>
    <property type="match status" value="1"/>
</dbReference>
<dbReference type="SUPFAM" id="SSF56349">
    <property type="entry name" value="DNA breaking-rejoining enzymes"/>
    <property type="match status" value="1"/>
</dbReference>
<dbReference type="Pfam" id="PF02899">
    <property type="entry name" value="Phage_int_SAM_1"/>
    <property type="match status" value="1"/>
</dbReference>
<evidence type="ECO:0000313" key="9">
    <source>
        <dbReference type="Proteomes" id="UP000077763"/>
    </source>
</evidence>
<dbReference type="InterPro" id="IPR002104">
    <property type="entry name" value="Integrase_catalytic"/>
</dbReference>
<name>A0A177LTZ2_METMH</name>
<dbReference type="GO" id="GO:0006310">
    <property type="term" value="P:DNA recombination"/>
    <property type="evidence" value="ECO:0007669"/>
    <property type="project" value="UniProtKB-KW"/>
</dbReference>
<dbReference type="Pfam" id="PF00589">
    <property type="entry name" value="Phage_integrase"/>
    <property type="match status" value="1"/>
</dbReference>
<accession>A0A177LTZ2</accession>
<keyword evidence="1" id="KW-0159">Chromosome partition</keyword>
<evidence type="ECO:0000256" key="3">
    <source>
        <dbReference type="ARBA" id="ARBA00023125"/>
    </source>
</evidence>
<evidence type="ECO:0000259" key="7">
    <source>
        <dbReference type="PROSITE" id="PS51900"/>
    </source>
</evidence>
<dbReference type="Gene3D" id="1.10.150.130">
    <property type="match status" value="1"/>
</dbReference>
<dbReference type="PANTHER" id="PTHR30349">
    <property type="entry name" value="PHAGE INTEGRASE-RELATED"/>
    <property type="match status" value="1"/>
</dbReference>
<dbReference type="InterPro" id="IPR011010">
    <property type="entry name" value="DNA_brk_join_enz"/>
</dbReference>
<feature type="domain" description="Core-binding (CB)" evidence="7">
    <location>
        <begin position="10"/>
        <end position="103"/>
    </location>
</feature>
<dbReference type="GO" id="GO:0015074">
    <property type="term" value="P:DNA integration"/>
    <property type="evidence" value="ECO:0007669"/>
    <property type="project" value="UniProtKB-KW"/>
</dbReference>
<evidence type="ECO:0000256" key="5">
    <source>
        <dbReference type="PROSITE-ProRule" id="PRU01248"/>
    </source>
</evidence>
<gene>
    <name evidence="8" type="ORF">A1353_24040</name>
</gene>
<comment type="caution">
    <text evidence="8">The sequence shown here is derived from an EMBL/GenBank/DDBJ whole genome shotgun (WGS) entry which is preliminary data.</text>
</comment>
<dbReference type="InterPro" id="IPR004107">
    <property type="entry name" value="Integrase_SAM-like_N"/>
</dbReference>
<feature type="domain" description="Tyr recombinase" evidence="6">
    <location>
        <begin position="127"/>
        <end position="312"/>
    </location>
</feature>
<protein>
    <submittedName>
        <fullName evidence="8">Integrase</fullName>
    </submittedName>
</protein>
<dbReference type="InterPro" id="IPR013762">
    <property type="entry name" value="Integrase-like_cat_sf"/>
</dbReference>